<accession>A0A2N0PYK0</accession>
<dbReference type="VEuPathDB" id="FungiDB:RhiirA1_468073"/>
<feature type="compositionally biased region" description="Acidic residues" evidence="1">
    <location>
        <begin position="203"/>
        <end position="216"/>
    </location>
</feature>
<dbReference type="AlphaFoldDB" id="A0A2N0PYK0"/>
<reference evidence="2 3" key="1">
    <citation type="submission" date="2016-04" db="EMBL/GenBank/DDBJ databases">
        <title>Genome analyses suggest a sexual origin of heterokaryosis in a supposedly ancient asexual fungus.</title>
        <authorList>
            <person name="Ropars J."/>
            <person name="Sedzielewska K."/>
            <person name="Noel J."/>
            <person name="Charron P."/>
            <person name="Farinelli L."/>
            <person name="Marton T."/>
            <person name="Kruger M."/>
            <person name="Pelin A."/>
            <person name="Brachmann A."/>
            <person name="Corradi N."/>
        </authorList>
    </citation>
    <scope>NUCLEOTIDE SEQUENCE [LARGE SCALE GENOMIC DNA]</scope>
    <source>
        <strain evidence="2 3">A5</strain>
    </source>
</reference>
<feature type="region of interest" description="Disordered" evidence="1">
    <location>
        <begin position="161"/>
        <end position="293"/>
    </location>
</feature>
<evidence type="ECO:0000313" key="2">
    <source>
        <dbReference type="EMBL" id="PKC11909.1"/>
    </source>
</evidence>
<name>A0A2N0PYK0_9GLOM</name>
<gene>
    <name evidence="2" type="ORF">RhiirA5_465838</name>
</gene>
<proteinExistence type="predicted"/>
<reference evidence="2 3" key="2">
    <citation type="submission" date="2017-09" db="EMBL/GenBank/DDBJ databases">
        <title>Extensive intraspecific genome diversity in a model arbuscular mycorrhizal fungus.</title>
        <authorList>
            <person name="Chen E.C."/>
            <person name="Morin E."/>
            <person name="Beaudet D."/>
            <person name="Noel J."/>
            <person name="Ndikumana S."/>
            <person name="Charron P."/>
            <person name="St-Onge C."/>
            <person name="Giorgi J."/>
            <person name="Grigoriev I.V."/>
            <person name="Roux C."/>
            <person name="Martin F.M."/>
            <person name="Corradi N."/>
        </authorList>
    </citation>
    <scope>NUCLEOTIDE SEQUENCE [LARGE SCALE GENOMIC DNA]</scope>
    <source>
        <strain evidence="2 3">A5</strain>
    </source>
</reference>
<organism evidence="2 3">
    <name type="scientific">Rhizophagus irregularis</name>
    <dbReference type="NCBI Taxonomy" id="588596"/>
    <lineage>
        <taxon>Eukaryota</taxon>
        <taxon>Fungi</taxon>
        <taxon>Fungi incertae sedis</taxon>
        <taxon>Mucoromycota</taxon>
        <taxon>Glomeromycotina</taxon>
        <taxon>Glomeromycetes</taxon>
        <taxon>Glomerales</taxon>
        <taxon>Glomeraceae</taxon>
        <taxon>Rhizophagus</taxon>
    </lineage>
</organism>
<dbReference type="Proteomes" id="UP000232722">
    <property type="component" value="Unassembled WGS sequence"/>
</dbReference>
<feature type="compositionally biased region" description="Low complexity" evidence="1">
    <location>
        <begin position="172"/>
        <end position="186"/>
    </location>
</feature>
<dbReference type="VEuPathDB" id="FungiDB:RhiirA1_464490"/>
<evidence type="ECO:0000313" key="3">
    <source>
        <dbReference type="Proteomes" id="UP000232722"/>
    </source>
</evidence>
<dbReference type="EMBL" id="LLXJ01000280">
    <property type="protein sequence ID" value="PKC11909.1"/>
    <property type="molecule type" value="Genomic_DNA"/>
</dbReference>
<protein>
    <submittedName>
        <fullName evidence="2">Uncharacterized protein</fullName>
    </submittedName>
</protein>
<sequence length="667" mass="77282">MELAEDCVVNSVMVHSYFTSVKAGLWSLRHYIDWICKDERDLPLWETCLTAFYSSLGWIVKQRSIPQPIRVIASRIAEDMEVNVNNETLLCHFTSLTESHIIQLPETKVLMEDLRIMYKRIYNGKYGKSIYETMAHVHKKIVHAQKEEEIFALAADLHSKKQKNDGNLNKGSDPSLLSSSIDISNSHGQNQRQADYYESPSDSFEDDDCGDYEVEDDNRNKDNVKRKKNDHDESDGINSFFRSPAEKTSTNLIRKRQKLDERKISNETDIEESEAHSFTSIHSTSDVEDQNPPPLLTSSQFKCFDESYATMNKTHKWILSSGICVEDVIFDHCKKLSAESLLHSWIIDLDDKEAEALFTAEEWEEIRREIRKLPGTDGTFVNSVMRFADVKTTSELRYLLETTSFRNKDEPYDREKHYDAEWVELVMRKFLTDYEDPNGILHKPHLESWHDINVWSLIIDHGLRNLIGIETVRKESSSEAVSARKNRKRIRTRRKKIEERKKMGSRMDGIFRTYVNDIEYGAIEVAKKYDETKLLADGYKLSKAMHDILICLSRQVHFEETKVRQLRVVGMLHLGLKTQVLHLSSPKGYVSILKREKLLEVPVTVENIRDLIRVLTSVWMVKRIIMDCVDTVNSQVQNSTDFKQELVAMGTETPPQSIVLPWSCDTK</sequence>
<dbReference type="VEuPathDB" id="FungiDB:FUN_011174"/>
<comment type="caution">
    <text evidence="2">The sequence shown here is derived from an EMBL/GenBank/DDBJ whole genome shotgun (WGS) entry which is preliminary data.</text>
</comment>
<dbReference type="VEuPathDB" id="FungiDB:RhiirFUN_011674"/>
<feature type="compositionally biased region" description="Polar residues" evidence="1">
    <location>
        <begin position="236"/>
        <end position="252"/>
    </location>
</feature>
<evidence type="ECO:0000256" key="1">
    <source>
        <dbReference type="SAM" id="MobiDB-lite"/>
    </source>
</evidence>